<sequence length="49" mass="5447">MYRTLVGPFLAAMPLLSSIKLILCNHEIGASKIQIYTTIKVCTASLFFK</sequence>
<reference evidence="1" key="2">
    <citation type="journal article" date="2015" name="Data Brief">
        <title>Shoot transcriptome of the giant reed, Arundo donax.</title>
        <authorList>
            <person name="Barrero R.A."/>
            <person name="Guerrero F.D."/>
            <person name="Moolhuijzen P."/>
            <person name="Goolsby J.A."/>
            <person name="Tidwell J."/>
            <person name="Bellgard S.E."/>
            <person name="Bellgard M.I."/>
        </authorList>
    </citation>
    <scope>NUCLEOTIDE SEQUENCE</scope>
    <source>
        <tissue evidence="1">Shoot tissue taken approximately 20 cm above the soil surface</tissue>
    </source>
</reference>
<evidence type="ECO:0000313" key="1">
    <source>
        <dbReference type="EMBL" id="JAD28762.1"/>
    </source>
</evidence>
<organism evidence="1">
    <name type="scientific">Arundo donax</name>
    <name type="common">Giant reed</name>
    <name type="synonym">Donax arundinaceus</name>
    <dbReference type="NCBI Taxonomy" id="35708"/>
    <lineage>
        <taxon>Eukaryota</taxon>
        <taxon>Viridiplantae</taxon>
        <taxon>Streptophyta</taxon>
        <taxon>Embryophyta</taxon>
        <taxon>Tracheophyta</taxon>
        <taxon>Spermatophyta</taxon>
        <taxon>Magnoliopsida</taxon>
        <taxon>Liliopsida</taxon>
        <taxon>Poales</taxon>
        <taxon>Poaceae</taxon>
        <taxon>PACMAD clade</taxon>
        <taxon>Arundinoideae</taxon>
        <taxon>Arundineae</taxon>
        <taxon>Arundo</taxon>
    </lineage>
</organism>
<dbReference type="AlphaFoldDB" id="A0A0A8Z1L4"/>
<reference evidence="1" key="1">
    <citation type="submission" date="2014-09" db="EMBL/GenBank/DDBJ databases">
        <authorList>
            <person name="Magalhaes I.L.F."/>
            <person name="Oliveira U."/>
            <person name="Santos F.R."/>
            <person name="Vidigal T.H.D.A."/>
            <person name="Brescovit A.D."/>
            <person name="Santos A.J."/>
        </authorList>
    </citation>
    <scope>NUCLEOTIDE SEQUENCE</scope>
    <source>
        <tissue evidence="1">Shoot tissue taken approximately 20 cm above the soil surface</tissue>
    </source>
</reference>
<dbReference type="EMBL" id="GBRH01269133">
    <property type="protein sequence ID" value="JAD28762.1"/>
    <property type="molecule type" value="Transcribed_RNA"/>
</dbReference>
<protein>
    <submittedName>
        <fullName evidence="1">Uncharacterized protein</fullName>
    </submittedName>
</protein>
<accession>A0A0A8Z1L4</accession>
<name>A0A0A8Z1L4_ARUDO</name>
<proteinExistence type="predicted"/>